<proteinExistence type="predicted"/>
<name>X1ALF2_9ZZZZ</name>
<sequence length="54" mass="5966">DNNTLAMAKEVIDKAFSTGAGITITIDFLLQMQKRMDNSEELTPIPSKITVQII</sequence>
<feature type="non-terminal residue" evidence="1">
    <location>
        <position position="1"/>
    </location>
</feature>
<comment type="caution">
    <text evidence="1">The sequence shown here is derived from an EMBL/GenBank/DDBJ whole genome shotgun (WGS) entry which is preliminary data.</text>
</comment>
<protein>
    <submittedName>
        <fullName evidence="1">Uncharacterized protein</fullName>
    </submittedName>
</protein>
<organism evidence="1">
    <name type="scientific">marine sediment metagenome</name>
    <dbReference type="NCBI Taxonomy" id="412755"/>
    <lineage>
        <taxon>unclassified sequences</taxon>
        <taxon>metagenomes</taxon>
        <taxon>ecological metagenomes</taxon>
    </lineage>
</organism>
<reference evidence="1" key="1">
    <citation type="journal article" date="2014" name="Front. Microbiol.">
        <title>High frequency of phylogenetically diverse reductive dehalogenase-homologous genes in deep subseafloor sedimentary metagenomes.</title>
        <authorList>
            <person name="Kawai M."/>
            <person name="Futagami T."/>
            <person name="Toyoda A."/>
            <person name="Takaki Y."/>
            <person name="Nishi S."/>
            <person name="Hori S."/>
            <person name="Arai W."/>
            <person name="Tsubouchi T."/>
            <person name="Morono Y."/>
            <person name="Uchiyama I."/>
            <person name="Ito T."/>
            <person name="Fujiyama A."/>
            <person name="Inagaki F."/>
            <person name="Takami H."/>
        </authorList>
    </citation>
    <scope>NUCLEOTIDE SEQUENCE</scope>
    <source>
        <strain evidence="1">Expedition CK06-06</strain>
    </source>
</reference>
<accession>X1ALF2</accession>
<gene>
    <name evidence="1" type="ORF">S01H4_33911</name>
</gene>
<evidence type="ECO:0000313" key="1">
    <source>
        <dbReference type="EMBL" id="GAG83344.1"/>
    </source>
</evidence>
<dbReference type="AlphaFoldDB" id="X1ALF2"/>
<dbReference type="EMBL" id="BART01017896">
    <property type="protein sequence ID" value="GAG83344.1"/>
    <property type="molecule type" value="Genomic_DNA"/>
</dbReference>